<dbReference type="AlphaFoldDB" id="A0A0R0CMF2"/>
<reference evidence="1 2" key="1">
    <citation type="submission" date="2015-05" db="EMBL/GenBank/DDBJ databases">
        <title>Genome sequencing and analysis of members of genus Stenotrophomonas.</title>
        <authorList>
            <person name="Patil P.P."/>
            <person name="Midha S."/>
            <person name="Patil P.B."/>
        </authorList>
    </citation>
    <scope>NUCLEOTIDE SEQUENCE [LARGE SCALE GENOMIC DNA]</scope>
    <source>
        <strain evidence="1 2">DSM 18941</strain>
    </source>
</reference>
<proteinExistence type="predicted"/>
<dbReference type="RefSeq" id="WP_057628624.1">
    <property type="nucleotide sequence ID" value="NZ_LDJJ01000033.1"/>
</dbReference>
<keyword evidence="2" id="KW-1185">Reference proteome</keyword>
<comment type="caution">
    <text evidence="1">The sequence shown here is derived from an EMBL/GenBank/DDBJ whole genome shotgun (WGS) entry which is preliminary data.</text>
</comment>
<dbReference type="OrthoDB" id="8093300at2"/>
<name>A0A0R0CMF2_9GAMM</name>
<accession>A0A0R0CMF2</accession>
<organism evidence="1 2">
    <name type="scientific">Stenotrophomonas terrae</name>
    <dbReference type="NCBI Taxonomy" id="405446"/>
    <lineage>
        <taxon>Bacteria</taxon>
        <taxon>Pseudomonadati</taxon>
        <taxon>Pseudomonadota</taxon>
        <taxon>Gammaproteobacteria</taxon>
        <taxon>Lysobacterales</taxon>
        <taxon>Lysobacteraceae</taxon>
        <taxon>Stenotrophomonas</taxon>
    </lineage>
</organism>
<dbReference type="Proteomes" id="UP000051863">
    <property type="component" value="Unassembled WGS sequence"/>
</dbReference>
<dbReference type="EMBL" id="LDJJ01000033">
    <property type="protein sequence ID" value="KRG67258.1"/>
    <property type="molecule type" value="Genomic_DNA"/>
</dbReference>
<evidence type="ECO:0000313" key="2">
    <source>
        <dbReference type="Proteomes" id="UP000051863"/>
    </source>
</evidence>
<sequence>MISQTVNFHSELGYGRQFTSLAGSSNAWCASFVNWCLRSAGYPISSPHPYRARSFAADTINFSQIAEPVYGAIGLVGTSHVGFVYSIERERPVLLGGNQSDQINFVRFNPATLRYYVPTSYLPFAQKELKESKLDELAAADLNTALGIVVAKKAGGNTR</sequence>
<evidence type="ECO:0008006" key="3">
    <source>
        <dbReference type="Google" id="ProtNLM"/>
    </source>
</evidence>
<gene>
    <name evidence="1" type="ORF">ABB27_10380</name>
</gene>
<dbReference type="PATRIC" id="fig|405446.3.peg.1566"/>
<evidence type="ECO:0000313" key="1">
    <source>
        <dbReference type="EMBL" id="KRG67258.1"/>
    </source>
</evidence>
<protein>
    <recommendedName>
        <fullName evidence="3">Peptidase C51 domain-containing protein</fullName>
    </recommendedName>
</protein>